<dbReference type="AlphaFoldDB" id="A0A0E9VI86"/>
<name>A0A0E9VI86_ANGAN</name>
<keyword evidence="1" id="KW-0812">Transmembrane</keyword>
<dbReference type="EMBL" id="GBXM01031427">
    <property type="protein sequence ID" value="JAH77150.1"/>
    <property type="molecule type" value="Transcribed_RNA"/>
</dbReference>
<reference evidence="2" key="2">
    <citation type="journal article" date="2015" name="Fish Shellfish Immunol.">
        <title>Early steps in the European eel (Anguilla anguilla)-Vibrio vulnificus interaction in the gills: Role of the RtxA13 toxin.</title>
        <authorList>
            <person name="Callol A."/>
            <person name="Pajuelo D."/>
            <person name="Ebbesson L."/>
            <person name="Teles M."/>
            <person name="MacKenzie S."/>
            <person name="Amaro C."/>
        </authorList>
    </citation>
    <scope>NUCLEOTIDE SEQUENCE</scope>
</reference>
<protein>
    <submittedName>
        <fullName evidence="2">Uncharacterized protein</fullName>
    </submittedName>
</protein>
<feature type="transmembrane region" description="Helical" evidence="1">
    <location>
        <begin position="44"/>
        <end position="70"/>
    </location>
</feature>
<keyword evidence="1" id="KW-0472">Membrane</keyword>
<organism evidence="2">
    <name type="scientific">Anguilla anguilla</name>
    <name type="common">European freshwater eel</name>
    <name type="synonym">Muraena anguilla</name>
    <dbReference type="NCBI Taxonomy" id="7936"/>
    <lineage>
        <taxon>Eukaryota</taxon>
        <taxon>Metazoa</taxon>
        <taxon>Chordata</taxon>
        <taxon>Craniata</taxon>
        <taxon>Vertebrata</taxon>
        <taxon>Euteleostomi</taxon>
        <taxon>Actinopterygii</taxon>
        <taxon>Neopterygii</taxon>
        <taxon>Teleostei</taxon>
        <taxon>Anguilliformes</taxon>
        <taxon>Anguillidae</taxon>
        <taxon>Anguilla</taxon>
    </lineage>
</organism>
<evidence type="ECO:0000313" key="2">
    <source>
        <dbReference type="EMBL" id="JAH77150.1"/>
    </source>
</evidence>
<accession>A0A0E9VI86</accession>
<sequence length="72" mass="8119">MINLLKNKMVAKCSSAYPHHLVCGQSIKDRNLGDYKRDKTSNGLLQTVLLALLLWIMRQVVNVSVAVLLIRL</sequence>
<proteinExistence type="predicted"/>
<evidence type="ECO:0000256" key="1">
    <source>
        <dbReference type="SAM" id="Phobius"/>
    </source>
</evidence>
<keyword evidence="1" id="KW-1133">Transmembrane helix</keyword>
<reference evidence="2" key="1">
    <citation type="submission" date="2014-11" db="EMBL/GenBank/DDBJ databases">
        <authorList>
            <person name="Amaro Gonzalez C."/>
        </authorList>
    </citation>
    <scope>NUCLEOTIDE SEQUENCE</scope>
</reference>